<organism evidence="6 7">
    <name type="scientific">Pseudomonas syringae pv. actinidiae</name>
    <dbReference type="NCBI Taxonomy" id="103796"/>
    <lineage>
        <taxon>Bacteria</taxon>
        <taxon>Pseudomonadati</taxon>
        <taxon>Pseudomonadota</taxon>
        <taxon>Gammaproteobacteria</taxon>
        <taxon>Pseudomonadales</taxon>
        <taxon>Pseudomonadaceae</taxon>
        <taxon>Pseudomonas</taxon>
        <taxon>Pseudomonas syringae</taxon>
    </lineage>
</organism>
<evidence type="ECO:0000256" key="2">
    <source>
        <dbReference type="SAM" id="MobiDB-lite"/>
    </source>
</evidence>
<proteinExistence type="predicted"/>
<dbReference type="EMBL" id="RBRB01000016">
    <property type="protein sequence ID" value="RMQ38733.1"/>
    <property type="molecule type" value="Genomic_DNA"/>
</dbReference>
<keyword evidence="1" id="KW-0843">Virulence</keyword>
<feature type="domain" description="Tc toxin complex TcA C-terminal TcB-binding" evidence="3">
    <location>
        <begin position="2335"/>
        <end position="2647"/>
    </location>
</feature>
<dbReference type="InterPro" id="IPR041079">
    <property type="entry name" value="Neuraminidase-like"/>
</dbReference>
<sequence length="2670" mass="296221">MDPRCPKVSECALHYRRTRSFQTQNKERATMAMPSASFDNSSSPTYARLFPENLARTTSAGALDSSDGPLAYLSDLYQRAIKLEIMADSKAIKLGVRRPALGDLLLDETSAHQTVSALRLVIEILAHPAQMLAGTTPLPNAIAASGSHATLPFHLAFQQVRAVLEQKNITLFDLHKLASYDYPNFCYQNFRQKDLRAAMLSGSGLDPALRALLLDNDTAAKADFFKTAYGVAGSATEALLAISNVALFRHQTGLNEQDLYDLLALKSTEDGKPTAFSTTVKRSEQLPAASQTEVAASQVYGASFINNASSPAITIRVPTDSSSGQQLTNVSAGHFDRLHKLIHLQHFLGLPFADVDTLVMSALRAEGQTSAFHFTVNTLRAIGVFRYLHREFKVSAWQFAAMLGVLPVYSVGQALPALDTVLGAQAANGNDSGQTRLIFDDTEFDLDTDAGQATLAQMCYALKIDEQIARDFIATTQRFQQPAAKGAPAKLPKRSLALFSALYRQVYLPRLLRLSPQAGAGLMSLLFTGNDDLLKQLAGAPTLLDKDDQPDILDVIMAAVNLTQWARQQNIGLDLLALLLTPTLDIEAKTLPAPADWLELITESADRLGKSSLTEARLASLAAAQQVALKDDKNTWLQLFNPLIDTDGWVKAIPVFQGQDRLAAINAQISMCLTGALAPSDALDVDAYLKTGEAFAAQINGALIAQEDVIKSLGAALSGNSNQPGRSVLSEQHVLLLLRWLDISTATLLNEIKNNAIQAGSHNTFSKSAFVMWSELKRHAELVMRFNLSPAGLELLLEHPEQMALDESGSSLDLCYQLASYGNWIKRAHETDYQESDVLDYLQVINSDGDESTGLEAAERLAKLIGWNAEETLCAVGTTYLPEPKPAPEAANVIVKPDRKTFADYLTSLDKSSRDTVNGNGGVSYIAQNYYWTLNINNVHSGIKPIFMSFQKFLIDNPGPLIVSPDEFTNVYLQNKERARYLKQAGELSKFNGQILGFTDGTRTGDPLNGLLNPASTEKAETKTVQKRAYTVADIDQVIRLQSLCQKTGLACQSLINLTALDAKSSYGQVQSIATLLFASCDEAEQHAINIPLNEAWRDALVGYLLINLPYTPDYRFPTAADVDDLSNLLLTDVQVSSAVMTSRVAHATASLQHYLSRFFAHLEPGYDTAARNIIADADDEWRRYCNQYARWRSWHQKVNHPENLIQPGLRPGKSQPFVELENELNQGKLTNEMVQLAVANYIGKFEQVSNLQVVSGYLDGFDPISDTYHFIGKTNVEPTEYYWRSLDISKRDNEKQLSPLAWSEWEKIGLPLSGQIVQTSTTDGQTLDVIRPIIIAGRPYVIWVERSTTPIPSADETKQTPTKFRKITVYYCYKQIDGLWSPANELLALDGTKDGKRLKDENNNYLKDDTYKPGLIAIVDKHGKRENDPWLIALLYDATTEDKPDRDNPVRGQPKIPGKKKDALGTKDEDFFVQARDLLLIDEKVIGEEHQNEEDKESKLLPAFHAEYKDPCRVQHVYVGNVLSSHSSTLELHLPDGYFALQTGMDSAHSIHPDTSKKIITLDLIKNITDHNTSLIRDLNDANGLEDYITKIFKIIGISLPTAEQCMQLLEAIIIPLQSTRSSEEEKIYASSLADCLDDQLDDQLDDYLDDFLADHLDDYLDDHLAQNVTIISPDYLIKNLKESKTIRTRNNTNGTLNFPLILVRDRTDPRYRSYNDTLIYVVTLTPIKATQSKLLTYVKRPSYNSLHITFKFLQQIPLSEITSPAPQEVAAFASIELKILTKAAADKTFVERAKKEVVANGDAFIEADLDDISPGTYQIALVGVDRWAVNQLHEVQIVSSRTSTQWDCKITRNPEQALYLELSGMQDLPFSTIRLNTLFGKQLVSRATQSVDRVFAWGTQMLLEPAIATGAAIPVDFHGANGRYFRELFLHLPFLVASRLSEEKQFQKALRWCTEHLFDPYRIGQGEQGQPALWSARPLAETSTGTSQLDDSVDPAIRAFTSSHYYRKAVFLFVVEHWQREGDHYYRHLTRDSLTQAWLSYQQALKLIGPIAEKSKGDSWTAQPLKDVTDGAFHTPLNDRLTALRRTIEQRLFNLRHGLTLDGKAMPFLPLYATDDPFSHSSGKTGGLSSTYNSATGLIPVYRFPALVTRVQQAITVLTNMGRHLMHLMESEFDTSLSVQLQDQQIQLADFTIKLQAEALNAAQAGKQTLISGKHAIDLRHTFYRDQVSEGKTDLESIALRFKVDAAFVETATSLPEAVKGTLDALPNVFGMAVGGQHYSAPVSATIGVAHALSRALSFASDRLTTEAEYERRSRGWQLEVDLAAFEMETLNKQIAEQDILVKSATIAVEEAKAQRVAMQEAYVSMTTGFTIIPTYNWLVARMTTVYAPAYDAVLSMALALEGAWRYEMGDYERAQFVRTSGWNDNFRGMLAGESLQLDVLEMEAAYLQASERRMNIRKTVSLRSQAGVSDDSKWLKTLQELGTKPLIFSLKAADFDRNYPGHYLRQLKHVSVSFKLQSGDPQSLQNLCAVLTQTGSTTLVKPDIEAARLLYGTRKSNPYLKTNLRAQQQIALSSSVSDDGRGVGNEDWLCELMFDDGRYLPFEGTGAISNWTLEFPDAGVVKQFTGNDNKAVVADIQLNIVYTAANGGSQFASSIKKLLKEQETPKS</sequence>
<evidence type="ECO:0000313" key="7">
    <source>
        <dbReference type="Proteomes" id="UP000273140"/>
    </source>
</evidence>
<dbReference type="Pfam" id="PF20220">
    <property type="entry name" value="ABC_toxin_N"/>
    <property type="match status" value="1"/>
</dbReference>
<feature type="domain" description="Neuraminidase-like" evidence="4">
    <location>
        <begin position="1252"/>
        <end position="1401"/>
    </location>
</feature>
<evidence type="ECO:0000259" key="4">
    <source>
        <dbReference type="Pfam" id="PF18413"/>
    </source>
</evidence>
<feature type="region of interest" description="Disordered" evidence="2">
    <location>
        <begin position="1443"/>
        <end position="1463"/>
    </location>
</feature>
<evidence type="ECO:0000259" key="3">
    <source>
        <dbReference type="Pfam" id="PF18276"/>
    </source>
</evidence>
<comment type="caution">
    <text evidence="6">The sequence shown here is derived from an EMBL/GenBank/DDBJ whole genome shotgun (WGS) entry which is preliminary data.</text>
</comment>
<dbReference type="Pfam" id="PF18276">
    <property type="entry name" value="TcA_TcB_BD"/>
    <property type="match status" value="1"/>
</dbReference>
<evidence type="ECO:0000259" key="5">
    <source>
        <dbReference type="Pfam" id="PF20220"/>
    </source>
</evidence>
<gene>
    <name evidence="6" type="ORF">ALQ07_05383</name>
</gene>
<evidence type="ECO:0000256" key="1">
    <source>
        <dbReference type="ARBA" id="ARBA00023026"/>
    </source>
</evidence>
<accession>A0A3M4LB75</accession>
<evidence type="ECO:0000313" key="6">
    <source>
        <dbReference type="EMBL" id="RMQ38733.1"/>
    </source>
</evidence>
<dbReference type="Pfam" id="PF18413">
    <property type="entry name" value="Neuraminidase"/>
    <property type="match status" value="1"/>
</dbReference>
<reference evidence="6 7" key="1">
    <citation type="submission" date="2018-08" db="EMBL/GenBank/DDBJ databases">
        <title>Recombination of ecologically and evolutionarily significant loci maintains genetic cohesion in the Pseudomonas syringae species complex.</title>
        <authorList>
            <person name="Dillon M."/>
            <person name="Thakur S."/>
            <person name="Almeida R.N.D."/>
            <person name="Weir B.S."/>
            <person name="Guttman D.S."/>
        </authorList>
    </citation>
    <scope>NUCLEOTIDE SEQUENCE [LARGE SCALE GENOMIC DNA]</scope>
    <source>
        <strain evidence="6 7">ICMP 19074</strain>
    </source>
</reference>
<dbReference type="Pfam" id="PF03538">
    <property type="entry name" value="VRP1"/>
    <property type="match status" value="1"/>
</dbReference>
<name>A0A3M4LB75_PSESF</name>
<protein>
    <submittedName>
        <fullName evidence="6">Insecticidal toxin complex protein</fullName>
    </submittedName>
</protein>
<dbReference type="InterPro" id="IPR046839">
    <property type="entry name" value="ABC_toxin_N"/>
</dbReference>
<dbReference type="Proteomes" id="UP000273140">
    <property type="component" value="Unassembled WGS sequence"/>
</dbReference>
<dbReference type="InterPro" id="IPR040840">
    <property type="entry name" value="TcA_TcB_BD"/>
</dbReference>
<feature type="domain" description="ABC toxin N-terminal" evidence="5">
    <location>
        <begin position="1093"/>
        <end position="1222"/>
    </location>
</feature>
<dbReference type="InterPro" id="IPR018003">
    <property type="entry name" value="Insecticidal_toxin/plasmid_vir"/>
</dbReference>